<proteinExistence type="predicted"/>
<keyword evidence="2" id="KW-1185">Reference proteome</keyword>
<reference evidence="1 2" key="1">
    <citation type="submission" date="2024-06" db="EMBL/GenBank/DDBJ databases">
        <title>The Natural Products Discovery Center: Release of the First 8490 Sequenced Strains for Exploring Actinobacteria Biosynthetic Diversity.</title>
        <authorList>
            <person name="Kalkreuter E."/>
            <person name="Kautsar S.A."/>
            <person name="Yang D."/>
            <person name="Bader C.D."/>
            <person name="Teijaro C.N."/>
            <person name="Fluegel L."/>
            <person name="Davis C.M."/>
            <person name="Simpson J.R."/>
            <person name="Lauterbach L."/>
            <person name="Steele A.D."/>
            <person name="Gui C."/>
            <person name="Meng S."/>
            <person name="Li G."/>
            <person name="Viehrig K."/>
            <person name="Ye F."/>
            <person name="Su P."/>
            <person name="Kiefer A.F."/>
            <person name="Nichols A."/>
            <person name="Cepeda A.J."/>
            <person name="Yan W."/>
            <person name="Fan B."/>
            <person name="Jiang Y."/>
            <person name="Adhikari A."/>
            <person name="Zheng C.-J."/>
            <person name="Schuster L."/>
            <person name="Cowan T.M."/>
            <person name="Smanski M.J."/>
            <person name="Chevrette M.G."/>
            <person name="De Carvalho L.P.S."/>
            <person name="Shen B."/>
        </authorList>
    </citation>
    <scope>NUCLEOTIDE SEQUENCE [LARGE SCALE GENOMIC DNA]</scope>
    <source>
        <strain evidence="1 2">NPDC050403</strain>
    </source>
</reference>
<evidence type="ECO:0000313" key="2">
    <source>
        <dbReference type="Proteomes" id="UP001551695"/>
    </source>
</evidence>
<gene>
    <name evidence="1" type="ORF">AB0I48_27755</name>
</gene>
<organism evidence="1 2">
    <name type="scientific">Nocardia aurea</name>
    <dbReference type="NCBI Taxonomy" id="2144174"/>
    <lineage>
        <taxon>Bacteria</taxon>
        <taxon>Bacillati</taxon>
        <taxon>Actinomycetota</taxon>
        <taxon>Actinomycetes</taxon>
        <taxon>Mycobacteriales</taxon>
        <taxon>Nocardiaceae</taxon>
        <taxon>Nocardia</taxon>
    </lineage>
</organism>
<evidence type="ECO:0008006" key="3">
    <source>
        <dbReference type="Google" id="ProtNLM"/>
    </source>
</evidence>
<protein>
    <recommendedName>
        <fullName evidence="3">Amidohydrolase-related domain-containing protein</fullName>
    </recommendedName>
</protein>
<dbReference type="SUPFAM" id="SSF51338">
    <property type="entry name" value="Composite domain of metallo-dependent hydrolases"/>
    <property type="match status" value="1"/>
</dbReference>
<comment type="caution">
    <text evidence="1">The sequence shown here is derived from an EMBL/GenBank/DDBJ whole genome shotgun (WGS) entry which is preliminary data.</text>
</comment>
<sequence length="59" mass="6117">MNAAGVALADAVVAATAVPAGAAGLSEIGDLRTDGFADLLIVDDNLQLRRVLRRGQWLK</sequence>
<dbReference type="EMBL" id="JBFAKC010000015">
    <property type="protein sequence ID" value="MEV0711367.1"/>
    <property type="molecule type" value="Genomic_DNA"/>
</dbReference>
<dbReference type="Gene3D" id="3.20.20.140">
    <property type="entry name" value="Metal-dependent hydrolases"/>
    <property type="match status" value="1"/>
</dbReference>
<accession>A0ABV3G109</accession>
<dbReference type="RefSeq" id="WP_355090966.1">
    <property type="nucleotide sequence ID" value="NZ_JBEXKW010000113.1"/>
</dbReference>
<evidence type="ECO:0000313" key="1">
    <source>
        <dbReference type="EMBL" id="MEV0711367.1"/>
    </source>
</evidence>
<dbReference type="Proteomes" id="UP001551695">
    <property type="component" value="Unassembled WGS sequence"/>
</dbReference>
<name>A0ABV3G109_9NOCA</name>
<dbReference type="Gene3D" id="2.30.40.10">
    <property type="entry name" value="Urease, subunit C, domain 1"/>
    <property type="match status" value="1"/>
</dbReference>
<dbReference type="InterPro" id="IPR011059">
    <property type="entry name" value="Metal-dep_hydrolase_composite"/>
</dbReference>